<keyword evidence="1" id="KW-0456">Lyase</keyword>
<dbReference type="Proteomes" id="UP000595814">
    <property type="component" value="Chromosome"/>
</dbReference>
<evidence type="ECO:0000313" key="1">
    <source>
        <dbReference type="EMBL" id="QQK07994.1"/>
    </source>
</evidence>
<protein>
    <submittedName>
        <fullName evidence="1">5-(Carboxyamino)imidazole ribonucleotide mutase</fullName>
        <ecNumber evidence="1">4.1.1.21</ecNumber>
        <ecNumber evidence="1">5.4.99.18</ecNumber>
    </submittedName>
</protein>
<accession>A0AC61MT47</accession>
<dbReference type="EMBL" id="CP066744">
    <property type="protein sequence ID" value="QQK07994.1"/>
    <property type="molecule type" value="Genomic_DNA"/>
</dbReference>
<keyword evidence="2" id="KW-1185">Reference proteome</keyword>
<dbReference type="EC" id="5.4.99.18" evidence="1"/>
<sequence length="159" mass="17002">MKVAVIMGSISDREIAKKVKNKLDELEIENSVNVISAHRSLDLLMDFCKKVEEEEIGVIIAIAGMSAHLAGVTAALVDIPVIGIPVKSKALEGLDALLSTVQMPKGVPVATVAIDGGENAAILAGKILALNNKKIMNNIKQLREKSRADIIEINKDLEI</sequence>
<proteinExistence type="predicted"/>
<dbReference type="EC" id="4.1.1.21" evidence="1"/>
<reference evidence="1 2" key="1">
    <citation type="journal article" date="2022" name="Int. J. Syst. Evol. Microbiol.">
        <title>Miniphocaeibacter halophilus sp. nov., an ammonium-tolerant acetate-producing bacterium isolated from a biogas system.</title>
        <authorList>
            <person name="Schnurer A."/>
            <person name="Singh A."/>
            <person name="Bi S."/>
            <person name="Qiao W."/>
            <person name="Westerholm M."/>
        </authorList>
    </citation>
    <scope>NUCLEOTIDE SEQUENCE [LARGE SCALE GENOMIC DNA]</scope>
    <source>
        <strain evidence="1 2">AMB_01</strain>
    </source>
</reference>
<gene>
    <name evidence="1" type="primary">purE</name>
    <name evidence="1" type="ORF">JFY71_00200</name>
</gene>
<name>A0AC61MT47_9FIRM</name>
<evidence type="ECO:0000313" key="2">
    <source>
        <dbReference type="Proteomes" id="UP000595814"/>
    </source>
</evidence>
<organism evidence="1 2">
    <name type="scientific">Miniphocaeibacter halophilus</name>
    <dbReference type="NCBI Taxonomy" id="2931922"/>
    <lineage>
        <taxon>Bacteria</taxon>
        <taxon>Bacillati</taxon>
        <taxon>Bacillota</taxon>
        <taxon>Tissierellia</taxon>
        <taxon>Tissierellales</taxon>
        <taxon>Peptoniphilaceae</taxon>
        <taxon>Miniphocaeibacter</taxon>
    </lineage>
</organism>
<keyword evidence="1" id="KW-0413">Isomerase</keyword>